<keyword evidence="2" id="KW-0812">Transmembrane</keyword>
<gene>
    <name evidence="5" type="ORF">ASS94_12010</name>
</gene>
<evidence type="ECO:0008006" key="7">
    <source>
        <dbReference type="Google" id="ProtNLM"/>
    </source>
</evidence>
<evidence type="ECO:0000256" key="3">
    <source>
        <dbReference type="ARBA" id="ARBA00022989"/>
    </source>
</evidence>
<dbReference type="RefSeq" id="WP_021338679.1">
    <property type="nucleotide sequence ID" value="NZ_CP066013.1"/>
</dbReference>
<name>A0AAP7IBA0_9STAP</name>
<dbReference type="NCBIfam" id="TIGR01592">
    <property type="entry name" value="holin_SPP1"/>
    <property type="match status" value="1"/>
</dbReference>
<proteinExistence type="predicted"/>
<protein>
    <recommendedName>
        <fullName evidence="7">Phage holin</fullName>
    </recommendedName>
</protein>
<dbReference type="GO" id="GO:0016020">
    <property type="term" value="C:membrane"/>
    <property type="evidence" value="ECO:0007669"/>
    <property type="project" value="UniProtKB-SubCell"/>
</dbReference>
<accession>A0AAP7IBA0</accession>
<evidence type="ECO:0000256" key="1">
    <source>
        <dbReference type="ARBA" id="ARBA00004370"/>
    </source>
</evidence>
<organism evidence="5 6">
    <name type="scientific">Staphylococcus equorum</name>
    <dbReference type="NCBI Taxonomy" id="246432"/>
    <lineage>
        <taxon>Bacteria</taxon>
        <taxon>Bacillati</taxon>
        <taxon>Bacillota</taxon>
        <taxon>Bacilli</taxon>
        <taxon>Bacillales</taxon>
        <taxon>Staphylococcaceae</taxon>
        <taxon>Staphylococcus</taxon>
    </lineage>
</organism>
<evidence type="ECO:0000256" key="4">
    <source>
        <dbReference type="ARBA" id="ARBA00023136"/>
    </source>
</evidence>
<dbReference type="AlphaFoldDB" id="A0AAP7IBA0"/>
<evidence type="ECO:0000313" key="5">
    <source>
        <dbReference type="EMBL" id="OEK52372.1"/>
    </source>
</evidence>
<keyword evidence="4" id="KW-0472">Membrane</keyword>
<dbReference type="InterPro" id="IPR006479">
    <property type="entry name" value="Holin"/>
</dbReference>
<keyword evidence="3" id="KW-1133">Transmembrane helix</keyword>
<evidence type="ECO:0000256" key="2">
    <source>
        <dbReference type="ARBA" id="ARBA00022692"/>
    </source>
</evidence>
<evidence type="ECO:0000313" key="6">
    <source>
        <dbReference type="Proteomes" id="UP000095464"/>
    </source>
</evidence>
<dbReference type="EMBL" id="LNPX01000050">
    <property type="protein sequence ID" value="OEK52372.1"/>
    <property type="molecule type" value="Genomic_DNA"/>
</dbReference>
<comment type="caution">
    <text evidence="5">The sequence shown here is derived from an EMBL/GenBank/DDBJ whole genome shotgun (WGS) entry which is preliminary data.</text>
</comment>
<comment type="subcellular location">
    <subcellularLocation>
        <location evidence="1">Membrane</location>
    </subcellularLocation>
</comment>
<dbReference type="GeneID" id="69846200"/>
<sequence>MDVKVTVIVRVLSLILVLVNQWLSNKEVSPIPVDESTLMTIAVALITMWKDNPFTDAAKGSFFKSYTYQLEIF</sequence>
<dbReference type="Proteomes" id="UP000095464">
    <property type="component" value="Unassembled WGS sequence"/>
</dbReference>
<dbReference type="Pfam" id="PF04688">
    <property type="entry name" value="Holin_SPP1"/>
    <property type="match status" value="1"/>
</dbReference>
<reference evidence="6" key="1">
    <citation type="submission" date="2015-11" db="EMBL/GenBank/DDBJ databases">
        <title>Genomic diversity of Staphylococcus saprophyticus strains from urinary tract infections, animal surfaces, and fermented foods.</title>
        <authorList>
            <person name="Wolfe B.E."/>
        </authorList>
    </citation>
    <scope>NUCLEOTIDE SEQUENCE [LARGE SCALE GENOMIC DNA]</scope>
    <source>
        <strain evidence="6">738_7</strain>
    </source>
</reference>